<dbReference type="EMBL" id="CAUJNA010003113">
    <property type="protein sequence ID" value="CAJ1395302.1"/>
    <property type="molecule type" value="Genomic_DNA"/>
</dbReference>
<feature type="region of interest" description="Disordered" evidence="1">
    <location>
        <begin position="625"/>
        <end position="646"/>
    </location>
</feature>
<feature type="region of interest" description="Disordered" evidence="1">
    <location>
        <begin position="172"/>
        <end position="193"/>
    </location>
</feature>
<comment type="caution">
    <text evidence="3">The sequence shown here is derived from an EMBL/GenBank/DDBJ whole genome shotgun (WGS) entry which is preliminary data.</text>
</comment>
<dbReference type="AlphaFoldDB" id="A0AA36N5Q1"/>
<evidence type="ECO:0000313" key="3">
    <source>
        <dbReference type="EMBL" id="CAJ1395302.1"/>
    </source>
</evidence>
<dbReference type="Proteomes" id="UP001178507">
    <property type="component" value="Unassembled WGS sequence"/>
</dbReference>
<dbReference type="InterPro" id="IPR057537">
    <property type="entry name" value="C2_C2CD3_N"/>
</dbReference>
<evidence type="ECO:0000313" key="4">
    <source>
        <dbReference type="Proteomes" id="UP001178507"/>
    </source>
</evidence>
<keyword evidence="4" id="KW-1185">Reference proteome</keyword>
<gene>
    <name evidence="3" type="ORF">EVOR1521_LOCUS19756</name>
</gene>
<feature type="region of interest" description="Disordered" evidence="1">
    <location>
        <begin position="400"/>
        <end position="444"/>
    </location>
</feature>
<feature type="domain" description="C2CD3 N-terminal C2" evidence="2">
    <location>
        <begin position="6"/>
        <end position="148"/>
    </location>
</feature>
<proteinExistence type="predicted"/>
<protein>
    <recommendedName>
        <fullName evidence="2">C2CD3 N-terminal C2 domain-containing protein</fullName>
    </recommendedName>
</protein>
<dbReference type="Pfam" id="PF25339">
    <property type="entry name" value="C2_C2CD3_N"/>
    <property type="match status" value="1"/>
</dbReference>
<reference evidence="3" key="1">
    <citation type="submission" date="2023-08" db="EMBL/GenBank/DDBJ databases">
        <authorList>
            <person name="Chen Y."/>
            <person name="Shah S."/>
            <person name="Dougan E. K."/>
            <person name="Thang M."/>
            <person name="Chan C."/>
        </authorList>
    </citation>
    <scope>NUCLEOTIDE SEQUENCE</scope>
</reference>
<evidence type="ECO:0000259" key="2">
    <source>
        <dbReference type="Pfam" id="PF25339"/>
    </source>
</evidence>
<sequence length="1148" mass="123710">MAGGVGLPPHVPGNVQGWLRAELRDLQLEEAGAAFSESAFGAFEWWGQDGECLPLRVAQSKELAESAEFSIRASPKCFAAYLQDMQFLRIHLYEGRSKVGLCEVNLHPWLRGPDGDYKVHVDRYFPVVRSHADRMMLGQVRVCLYMEWADSAELRCKKEALSSFEAHEWHAQLSERKAQPQPQPQPSSRSPLPGRCQHCGSELDSDARFCCHCGVRFNQRKEIPVASDGVKEAGLARKVPSLKPEKEKEEDRGLYLQVHLCGMRLRRSALPDPDGMKIVYRLGVTEEVSVIAANGERADDLCFLLGSVKASTAPMWPNAGAPSLKSLHFHAWQGSSLVGLSTLQLPEASDPALDALSSFLLSRDVEIVSLSSGQVIGLLRVALYAASAKAALHRPSQLTSLPAPLPIEKKPPASGDGSGDELPREATPKLRKAEDSASASASAGCPDADACLWLVASGVSAEEVLQGAAAATPPLRSGGRTNFAVPLEDFCAALARKVPELTSQQALQLAQQAMAGPGESKVSGDLWRGLLRELSARVGAALDLLQEGIGGEELGWFAEQLTALGRKRVQKSELAALVGQKALPRWDLLDEVLRLLGASASLPAAPLARLAARRAEDFWRSRAAAAEAPEAEEAEEAEEECQGRTHVDSPATQLISGLLCLITAGELEVEEVVKQLDAAALEVSEAQPRLWCASDDVSLARILEDSNSVGCVLRAWQALRLPTSSSAAVGALRRLGTVEKNRLRVRHLADEQGGRPSARVFLALLAVGLGPQQLGSRLRTFCATAGAGAGNEVHLDQFSSCLQQAGVAMAWADVLNLGRGYATQHGLLDVGAFCKDFQAWLAQRSAQWPTGTEGSLFSDTLMSGFTRLDLPVYLLFACLDQQGLNFLPEAALQTLEQWPSPVSRLIPGARLLCDPAKRGVVTYGDFRRFSSYLDQLRPFQAERAELRAQLRAALAAEPTAAASAAAPAAPERRGLDGPADLAGLARMMRVTPSAGELLAGAFLAGRQTDGHGGLQPSYRDFLAMLQRAKALLRRHREDLPKHCLAASLDLQQVIYKLAPGEGRDVVVGWDALLAALEAEGLDRSKMDVEELACALDLSGRRQVSVAELLELSSACRLRHEPLLRHLAGGSSRGFQQLLHVQKAAMYPG</sequence>
<feature type="compositionally biased region" description="Basic and acidic residues" evidence="1">
    <location>
        <begin position="421"/>
        <end position="435"/>
    </location>
</feature>
<evidence type="ECO:0000256" key="1">
    <source>
        <dbReference type="SAM" id="MobiDB-lite"/>
    </source>
</evidence>
<name>A0AA36N5Q1_9DINO</name>
<accession>A0AA36N5Q1</accession>
<organism evidence="3 4">
    <name type="scientific">Effrenium voratum</name>
    <dbReference type="NCBI Taxonomy" id="2562239"/>
    <lineage>
        <taxon>Eukaryota</taxon>
        <taxon>Sar</taxon>
        <taxon>Alveolata</taxon>
        <taxon>Dinophyceae</taxon>
        <taxon>Suessiales</taxon>
        <taxon>Symbiodiniaceae</taxon>
        <taxon>Effrenium</taxon>
    </lineage>
</organism>
<feature type="compositionally biased region" description="Acidic residues" evidence="1">
    <location>
        <begin position="629"/>
        <end position="640"/>
    </location>
</feature>